<dbReference type="Gene3D" id="3.90.550.10">
    <property type="entry name" value="Spore Coat Polysaccharide Biosynthesis Protein SpsA, Chain A"/>
    <property type="match status" value="1"/>
</dbReference>
<dbReference type="Proteomes" id="UP000292118">
    <property type="component" value="Chromosome"/>
</dbReference>
<proteinExistence type="predicted"/>
<dbReference type="RefSeq" id="WP_129186910.1">
    <property type="nucleotide sequence ID" value="NZ_CP035493.1"/>
</dbReference>
<dbReference type="EMBL" id="CP035493">
    <property type="protein sequence ID" value="QAY69511.1"/>
    <property type="molecule type" value="Genomic_DNA"/>
</dbReference>
<feature type="domain" description="Glycosyltransferase 2-like" evidence="2">
    <location>
        <begin position="40"/>
        <end position="148"/>
    </location>
</feature>
<dbReference type="InterPro" id="IPR050834">
    <property type="entry name" value="Glycosyltransf_2"/>
</dbReference>
<dbReference type="GO" id="GO:0016740">
    <property type="term" value="F:transferase activity"/>
    <property type="evidence" value="ECO:0007669"/>
    <property type="project" value="UniProtKB-KW"/>
</dbReference>
<dbReference type="InterPro" id="IPR001173">
    <property type="entry name" value="Glyco_trans_2-like"/>
</dbReference>
<dbReference type="AlphaFoldDB" id="A0A4V0YG03"/>
<dbReference type="OrthoDB" id="3180470at2"/>
<feature type="region of interest" description="Disordered" evidence="1">
    <location>
        <begin position="1"/>
        <end position="31"/>
    </location>
</feature>
<dbReference type="PANTHER" id="PTHR43685">
    <property type="entry name" value="GLYCOSYLTRANSFERASE"/>
    <property type="match status" value="1"/>
</dbReference>
<protein>
    <submittedName>
        <fullName evidence="3">Glycosyltransferase family 2 protein</fullName>
    </submittedName>
</protein>
<sequence length="377" mass="38210">MPRPPDTTPADALPSDAPPPGTLPLAGPPGGAPGPADLAVVVCSRDRAALLRRALAAVAAATPAEVEVVVVDSGSRTGDTAAVAAEAGVRVVRCDVPGLSIARNEGLAATARPFVLFTDDDCLAVPGWTGAALRWFADPAVVAVTGRMLDHELAADADAPRPPRRVTRAVDGLDAGHGALMAFRRASVLDAGGFDTVLGAGRALAGAEDLDMFVRLLAAGGVVVADEAGVVLHANTRAGADHAALYRGYGRGLGALVAKWLRLRPRTGARLAATVVRRAVRRWLRARAGLQGSGMHGGGMHGGGLGSLVSGLVSGGDRRTAAAQRALLHGVVSGWRTAWRLPLRGTVFVDVTPPAPVTLAADVTGTAGTTSGAHRAP</sequence>
<dbReference type="KEGG" id="xya:ET471_05185"/>
<gene>
    <name evidence="3" type="ORF">ET471_05185</name>
</gene>
<dbReference type="InterPro" id="IPR029044">
    <property type="entry name" value="Nucleotide-diphossugar_trans"/>
</dbReference>
<dbReference type="PANTHER" id="PTHR43685:SF2">
    <property type="entry name" value="GLYCOSYLTRANSFERASE 2-LIKE DOMAIN-CONTAINING PROTEIN"/>
    <property type="match status" value="1"/>
</dbReference>
<organism evidence="3 4">
    <name type="scientific">Xylanimonas protaetiae</name>
    <dbReference type="NCBI Taxonomy" id="2509457"/>
    <lineage>
        <taxon>Bacteria</taxon>
        <taxon>Bacillati</taxon>
        <taxon>Actinomycetota</taxon>
        <taxon>Actinomycetes</taxon>
        <taxon>Micrococcales</taxon>
        <taxon>Promicromonosporaceae</taxon>
        <taxon>Xylanimonas</taxon>
    </lineage>
</organism>
<accession>A0A4V0YG03</accession>
<keyword evidence="3" id="KW-0808">Transferase</keyword>
<keyword evidence="4" id="KW-1185">Reference proteome</keyword>
<evidence type="ECO:0000256" key="1">
    <source>
        <dbReference type="SAM" id="MobiDB-lite"/>
    </source>
</evidence>
<dbReference type="Pfam" id="PF00535">
    <property type="entry name" value="Glycos_transf_2"/>
    <property type="match status" value="1"/>
</dbReference>
<dbReference type="CDD" id="cd00761">
    <property type="entry name" value="Glyco_tranf_GTA_type"/>
    <property type="match status" value="1"/>
</dbReference>
<evidence type="ECO:0000313" key="3">
    <source>
        <dbReference type="EMBL" id="QAY69511.1"/>
    </source>
</evidence>
<dbReference type="SUPFAM" id="SSF53448">
    <property type="entry name" value="Nucleotide-diphospho-sugar transferases"/>
    <property type="match status" value="1"/>
</dbReference>
<reference evidence="3 4" key="1">
    <citation type="submission" date="2019-01" db="EMBL/GenBank/DDBJ databases">
        <title>Genome sequencing of strain FW10M-9.</title>
        <authorList>
            <person name="Heo J."/>
            <person name="Kim S.-J."/>
            <person name="Kim J.-S."/>
            <person name="Hong S.-B."/>
            <person name="Kwon S.-W."/>
        </authorList>
    </citation>
    <scope>NUCLEOTIDE SEQUENCE [LARGE SCALE GENOMIC DNA]</scope>
    <source>
        <strain evidence="3 4">FW10M-9</strain>
    </source>
</reference>
<name>A0A4V0YG03_9MICO</name>
<evidence type="ECO:0000259" key="2">
    <source>
        <dbReference type="Pfam" id="PF00535"/>
    </source>
</evidence>
<evidence type="ECO:0000313" key="4">
    <source>
        <dbReference type="Proteomes" id="UP000292118"/>
    </source>
</evidence>
<feature type="compositionally biased region" description="Pro residues" evidence="1">
    <location>
        <begin position="16"/>
        <end position="31"/>
    </location>
</feature>